<dbReference type="EMBL" id="CP075870">
    <property type="protein sequence ID" value="QYT05632.1"/>
    <property type="molecule type" value="Genomic_DNA"/>
</dbReference>
<evidence type="ECO:0000313" key="2">
    <source>
        <dbReference type="Proteomes" id="UP000826661"/>
    </source>
</evidence>
<dbReference type="AlphaFoldDB" id="A0A8G0PL93"/>
<proteinExistence type="predicted"/>
<name>A0A8G0PL93_9HYPO</name>
<protein>
    <submittedName>
        <fullName evidence="1">Uncharacterized protein</fullName>
    </submittedName>
</protein>
<sequence length="72" mass="8005">MAYAKRKAARPSWPLLKGASAFRRRPLGEASRLCLQLVLAEFALARPSLPQLFAAVGVGDWLEKRHLDVFAD</sequence>
<accession>A0A8G0PL93</accession>
<reference evidence="1 2" key="1">
    <citation type="journal article" date="2021" name="BMC Genomics">
        <title>Telomere-to-telomere genome assembly of asparaginase-producing Trichoderma simmonsii.</title>
        <authorList>
            <person name="Chung D."/>
            <person name="Kwon Y.M."/>
            <person name="Yang Y."/>
        </authorList>
    </citation>
    <scope>NUCLEOTIDE SEQUENCE [LARGE SCALE GENOMIC DNA]</scope>
    <source>
        <strain evidence="1 2">GH-Sj1</strain>
    </source>
</reference>
<evidence type="ECO:0000313" key="1">
    <source>
        <dbReference type="EMBL" id="QYT05632.1"/>
    </source>
</evidence>
<keyword evidence="2" id="KW-1185">Reference proteome</keyword>
<organism evidence="1 2">
    <name type="scientific">Trichoderma simmonsii</name>
    <dbReference type="NCBI Taxonomy" id="1491479"/>
    <lineage>
        <taxon>Eukaryota</taxon>
        <taxon>Fungi</taxon>
        <taxon>Dikarya</taxon>
        <taxon>Ascomycota</taxon>
        <taxon>Pezizomycotina</taxon>
        <taxon>Sordariomycetes</taxon>
        <taxon>Hypocreomycetidae</taxon>
        <taxon>Hypocreales</taxon>
        <taxon>Hypocreaceae</taxon>
        <taxon>Trichoderma</taxon>
    </lineage>
</organism>
<gene>
    <name evidence="1" type="ORF">H0G86_012520</name>
</gene>
<dbReference type="Proteomes" id="UP000826661">
    <property type="component" value="Chromosome VII"/>
</dbReference>